<comment type="subcellular location">
    <subcellularLocation>
        <location evidence="1">Membrane</location>
        <topology evidence="1">Multi-pass membrane protein</topology>
    </subcellularLocation>
</comment>
<feature type="region of interest" description="Disordered" evidence="5">
    <location>
        <begin position="412"/>
        <end position="449"/>
    </location>
</feature>
<dbReference type="Pfam" id="PF04932">
    <property type="entry name" value="Wzy_C"/>
    <property type="match status" value="1"/>
</dbReference>
<feature type="transmembrane region" description="Helical" evidence="6">
    <location>
        <begin position="117"/>
        <end position="132"/>
    </location>
</feature>
<protein>
    <recommendedName>
        <fullName evidence="7">O-antigen ligase-related domain-containing protein</fullName>
    </recommendedName>
</protein>
<feature type="transmembrane region" description="Helical" evidence="6">
    <location>
        <begin position="337"/>
        <end position="357"/>
    </location>
</feature>
<feature type="transmembrane region" description="Helical" evidence="6">
    <location>
        <begin position="236"/>
        <end position="252"/>
    </location>
</feature>
<organism evidence="8 9">
    <name type="scientific">Pseudokineococcus lusitanus</name>
    <dbReference type="NCBI Taxonomy" id="763993"/>
    <lineage>
        <taxon>Bacteria</taxon>
        <taxon>Bacillati</taxon>
        <taxon>Actinomycetota</taxon>
        <taxon>Actinomycetes</taxon>
        <taxon>Kineosporiales</taxon>
        <taxon>Kineosporiaceae</taxon>
        <taxon>Pseudokineococcus</taxon>
    </lineage>
</organism>
<feature type="transmembrane region" description="Helical" evidence="6">
    <location>
        <begin position="21"/>
        <end position="42"/>
    </location>
</feature>
<evidence type="ECO:0000256" key="1">
    <source>
        <dbReference type="ARBA" id="ARBA00004141"/>
    </source>
</evidence>
<evidence type="ECO:0000313" key="9">
    <source>
        <dbReference type="Proteomes" id="UP000276232"/>
    </source>
</evidence>
<dbReference type="OrthoDB" id="4696754at2"/>
<keyword evidence="2 6" id="KW-0812">Transmembrane</keyword>
<evidence type="ECO:0000256" key="6">
    <source>
        <dbReference type="SAM" id="Phobius"/>
    </source>
</evidence>
<dbReference type="InterPro" id="IPR051533">
    <property type="entry name" value="WaaL-like"/>
</dbReference>
<keyword evidence="3 6" id="KW-1133">Transmembrane helix</keyword>
<dbReference type="InParanoid" id="A0A3N1HKI7"/>
<keyword evidence="4 6" id="KW-0472">Membrane</keyword>
<dbReference type="Proteomes" id="UP000276232">
    <property type="component" value="Unassembled WGS sequence"/>
</dbReference>
<feature type="transmembrane region" description="Helical" evidence="6">
    <location>
        <begin position="93"/>
        <end position="111"/>
    </location>
</feature>
<proteinExistence type="predicted"/>
<accession>A0A3N1HKI7</accession>
<keyword evidence="9" id="KW-1185">Reference proteome</keyword>
<dbReference type="AlphaFoldDB" id="A0A3N1HKI7"/>
<comment type="caution">
    <text evidence="8">The sequence shown here is derived from an EMBL/GenBank/DDBJ whole genome shotgun (WGS) entry which is preliminary data.</text>
</comment>
<dbReference type="RefSeq" id="WP_123380355.1">
    <property type="nucleotide sequence ID" value="NZ_RJKN01000005.1"/>
</dbReference>
<evidence type="ECO:0000256" key="3">
    <source>
        <dbReference type="ARBA" id="ARBA00022989"/>
    </source>
</evidence>
<feature type="transmembrane region" description="Helical" evidence="6">
    <location>
        <begin position="259"/>
        <end position="280"/>
    </location>
</feature>
<evidence type="ECO:0000313" key="8">
    <source>
        <dbReference type="EMBL" id="ROP43000.1"/>
    </source>
</evidence>
<dbReference type="PANTHER" id="PTHR37422">
    <property type="entry name" value="TEICHURONIC ACID BIOSYNTHESIS PROTEIN TUAE"/>
    <property type="match status" value="1"/>
</dbReference>
<name>A0A3N1HKI7_9ACTN</name>
<evidence type="ECO:0000256" key="5">
    <source>
        <dbReference type="SAM" id="MobiDB-lite"/>
    </source>
</evidence>
<gene>
    <name evidence="8" type="ORF">EDC03_2294</name>
</gene>
<dbReference type="PANTHER" id="PTHR37422:SF13">
    <property type="entry name" value="LIPOPOLYSACCHARIDE BIOSYNTHESIS PROTEIN PA4999-RELATED"/>
    <property type="match status" value="1"/>
</dbReference>
<feature type="transmembrane region" description="Helical" evidence="6">
    <location>
        <begin position="394"/>
        <end position="410"/>
    </location>
</feature>
<evidence type="ECO:0000256" key="4">
    <source>
        <dbReference type="ARBA" id="ARBA00023136"/>
    </source>
</evidence>
<feature type="transmembrane region" description="Helical" evidence="6">
    <location>
        <begin position="62"/>
        <end position="81"/>
    </location>
</feature>
<evidence type="ECO:0000256" key="2">
    <source>
        <dbReference type="ARBA" id="ARBA00022692"/>
    </source>
</evidence>
<feature type="domain" description="O-antigen ligase-related" evidence="7">
    <location>
        <begin position="221"/>
        <end position="348"/>
    </location>
</feature>
<feature type="transmembrane region" description="Helical" evidence="6">
    <location>
        <begin position="369"/>
        <end position="388"/>
    </location>
</feature>
<dbReference type="EMBL" id="RJKN01000005">
    <property type="protein sequence ID" value="ROP43000.1"/>
    <property type="molecule type" value="Genomic_DNA"/>
</dbReference>
<dbReference type="GO" id="GO:0016020">
    <property type="term" value="C:membrane"/>
    <property type="evidence" value="ECO:0007669"/>
    <property type="project" value="UniProtKB-SubCell"/>
</dbReference>
<dbReference type="InterPro" id="IPR007016">
    <property type="entry name" value="O-antigen_ligase-rel_domated"/>
</dbReference>
<feature type="compositionally biased region" description="Low complexity" evidence="5">
    <location>
        <begin position="426"/>
        <end position="449"/>
    </location>
</feature>
<feature type="transmembrane region" description="Helical" evidence="6">
    <location>
        <begin position="139"/>
        <end position="160"/>
    </location>
</feature>
<reference evidence="8 9" key="1">
    <citation type="journal article" date="2015" name="Stand. Genomic Sci.">
        <title>Genomic Encyclopedia of Bacterial and Archaeal Type Strains, Phase III: the genomes of soil and plant-associated and newly described type strains.</title>
        <authorList>
            <person name="Whitman W.B."/>
            <person name="Woyke T."/>
            <person name="Klenk H.P."/>
            <person name="Zhou Y."/>
            <person name="Lilburn T.G."/>
            <person name="Beck B.J."/>
            <person name="De Vos P."/>
            <person name="Vandamme P."/>
            <person name="Eisen J.A."/>
            <person name="Garrity G."/>
            <person name="Hugenholtz P."/>
            <person name="Kyrpides N.C."/>
        </authorList>
    </citation>
    <scope>NUCLEOTIDE SEQUENCE [LARGE SCALE GENOMIC DNA]</scope>
    <source>
        <strain evidence="8 9">CECT 7306</strain>
    </source>
</reference>
<sequence>MRAEAAEDRTRAAERRDARDAVVLVVLVWAAGVLPRLAAALTGPRGSSAVGEQAAAGPLPDLLGQVLVVAVGVWCAAVVLVRRRELPRDRLLPLLLLLLPWGWLLGRDLFVGDRPDAQGLLLPVVVVGVWVLRPRLEQLRVLGLLVVATAGLAVVMGLALPGVGIYRTGAGDPVDAGESLVPLGILAGPYTSGNNLGQVLVLGAPAVLLLRGRAARVAGGALVAAALVWTSSRSSLAALVAGVVAAAVLAGGGRGRAVLAALGVAGAAAGSALLPLAVLGDPEAFTNRGLIWAGSLAAWRQHPVVGQGTGYYTDIAGTTDAIAGSAFHAHHQGLQTLVTGGAVLAVLVVLLLLAAGVEAVRRVARGQTYPAVLLVVLAVSCALEVSVGFVDRDLFLVVTVLPVAWSLLGQRPARRPARPRGPSAPPAATGPVRPTRPARPGATAPGAPR</sequence>
<evidence type="ECO:0000259" key="7">
    <source>
        <dbReference type="Pfam" id="PF04932"/>
    </source>
</evidence>